<dbReference type="GO" id="GO:0003746">
    <property type="term" value="F:translation elongation factor activity"/>
    <property type="evidence" value="ECO:0007669"/>
    <property type="project" value="UniProtKB-KW"/>
</dbReference>
<keyword evidence="3" id="KW-0963">Cytoplasm</keyword>
<dbReference type="GO" id="GO:0005737">
    <property type="term" value="C:cytoplasm"/>
    <property type="evidence" value="ECO:0007669"/>
    <property type="project" value="UniProtKB-SubCell"/>
</dbReference>
<accession>A0A5P1EPE0</accession>
<dbReference type="SUPFAM" id="SSF50465">
    <property type="entry name" value="EF-Tu/eEF-1alpha/eIF2-gamma C-terminal domain"/>
    <property type="match status" value="1"/>
</dbReference>
<dbReference type="GO" id="GO:0003729">
    <property type="term" value="F:mRNA binding"/>
    <property type="evidence" value="ECO:0007669"/>
    <property type="project" value="UniProtKB-ARBA"/>
</dbReference>
<evidence type="ECO:0000256" key="7">
    <source>
        <dbReference type="ARBA" id="ARBA00023134"/>
    </source>
</evidence>
<dbReference type="CDD" id="cd03693">
    <property type="entry name" value="EF1_alpha_II"/>
    <property type="match status" value="1"/>
</dbReference>
<proteinExistence type="inferred from homology"/>
<dbReference type="PANTHER" id="PTHR44830">
    <property type="entry name" value="ELONGATION FACTOR 1 ALPHA"/>
    <property type="match status" value="1"/>
</dbReference>
<evidence type="ECO:0000313" key="10">
    <source>
        <dbReference type="EMBL" id="ONK67654.1"/>
    </source>
</evidence>
<dbReference type="InterPro" id="IPR009001">
    <property type="entry name" value="Transl_elong_EF1A/Init_IF2_C"/>
</dbReference>
<evidence type="ECO:0000313" key="11">
    <source>
        <dbReference type="Proteomes" id="UP000243459"/>
    </source>
</evidence>
<name>A0A5P1EPE0_ASPOF</name>
<evidence type="ECO:0000256" key="5">
    <source>
        <dbReference type="ARBA" id="ARBA00022768"/>
    </source>
</evidence>
<dbReference type="InterPro" id="IPR009000">
    <property type="entry name" value="Transl_B-barrel_sf"/>
</dbReference>
<evidence type="ECO:0008006" key="12">
    <source>
        <dbReference type="Google" id="ProtNLM"/>
    </source>
</evidence>
<evidence type="ECO:0000259" key="8">
    <source>
        <dbReference type="Pfam" id="PF03144"/>
    </source>
</evidence>
<comment type="similarity">
    <text evidence="2">Belongs to the TRAFAC class translation factor GTPase superfamily. Classic translation factor GTPase family. EF-Tu/EF-1A subfamily.</text>
</comment>
<dbReference type="AlphaFoldDB" id="A0A5P1EPE0"/>
<evidence type="ECO:0000259" key="9">
    <source>
        <dbReference type="Pfam" id="PF22594"/>
    </source>
</evidence>
<sequence length="280" mass="30763">MDATTPKYSRARYEDIVNGVSSILKKVGYNPDVIPFVPISGFDGDNLIERSANLLWYKGPTLLEALDQINQPKRPTNKPLRLPLRDVYKIGGIGTIPVGRVETGVLKSGMFVTFGPTCLTTEVKSVEMHQKALDVAHPGCIVGFNVKNVSEKDLKRGYVASNSKNDPAKEATSFTSQIIVLDHPGQIKNGYTPVLACHTAHIAVKFLEILTRIDRRSGKELEKEPVFLKSGDSGLVDMVPTKPMVVETFSEYPPLGRFAVRDTRQTVAVGVIKSVQKKEA</sequence>
<organism evidence="10 11">
    <name type="scientific">Asparagus officinalis</name>
    <name type="common">Garden asparagus</name>
    <dbReference type="NCBI Taxonomy" id="4686"/>
    <lineage>
        <taxon>Eukaryota</taxon>
        <taxon>Viridiplantae</taxon>
        <taxon>Streptophyta</taxon>
        <taxon>Embryophyta</taxon>
        <taxon>Tracheophyta</taxon>
        <taxon>Spermatophyta</taxon>
        <taxon>Magnoliopsida</taxon>
        <taxon>Liliopsida</taxon>
        <taxon>Asparagales</taxon>
        <taxon>Asparagaceae</taxon>
        <taxon>Asparagoideae</taxon>
        <taxon>Asparagus</taxon>
    </lineage>
</organism>
<keyword evidence="11" id="KW-1185">Reference proteome</keyword>
<comment type="subcellular location">
    <subcellularLocation>
        <location evidence="1">Cytoplasm</location>
    </subcellularLocation>
</comment>
<dbReference type="SUPFAM" id="SSF50447">
    <property type="entry name" value="Translation proteins"/>
    <property type="match status" value="1"/>
</dbReference>
<dbReference type="Gramene" id="ONK67654">
    <property type="protein sequence ID" value="ONK67654"/>
    <property type="gene ID" value="A4U43_C05F2330"/>
</dbReference>
<dbReference type="Proteomes" id="UP000243459">
    <property type="component" value="Chromosome 5"/>
</dbReference>
<dbReference type="Pfam" id="PF22594">
    <property type="entry name" value="GTP-eEF1A_C"/>
    <property type="match status" value="1"/>
</dbReference>
<reference evidence="11" key="1">
    <citation type="journal article" date="2017" name="Nat. Commun.">
        <title>The asparagus genome sheds light on the origin and evolution of a young Y chromosome.</title>
        <authorList>
            <person name="Harkess A."/>
            <person name="Zhou J."/>
            <person name="Xu C."/>
            <person name="Bowers J.E."/>
            <person name="Van der Hulst R."/>
            <person name="Ayyampalayam S."/>
            <person name="Mercati F."/>
            <person name="Riccardi P."/>
            <person name="McKain M.R."/>
            <person name="Kakrana A."/>
            <person name="Tang H."/>
            <person name="Ray J."/>
            <person name="Groenendijk J."/>
            <person name="Arikit S."/>
            <person name="Mathioni S.M."/>
            <person name="Nakano M."/>
            <person name="Shan H."/>
            <person name="Telgmann-Rauber A."/>
            <person name="Kanno A."/>
            <person name="Yue Z."/>
            <person name="Chen H."/>
            <person name="Li W."/>
            <person name="Chen Y."/>
            <person name="Xu X."/>
            <person name="Zhang Y."/>
            <person name="Luo S."/>
            <person name="Chen H."/>
            <person name="Gao J."/>
            <person name="Mao Z."/>
            <person name="Pires J.C."/>
            <person name="Luo M."/>
            <person name="Kudrna D."/>
            <person name="Wing R.A."/>
            <person name="Meyers B.C."/>
            <person name="Yi K."/>
            <person name="Kong H."/>
            <person name="Lavrijsen P."/>
            <person name="Sunseri F."/>
            <person name="Falavigna A."/>
            <person name="Ye Y."/>
            <person name="Leebens-Mack J.H."/>
            <person name="Chen G."/>
        </authorList>
    </citation>
    <scope>NUCLEOTIDE SEQUENCE [LARGE SCALE GENOMIC DNA]</scope>
    <source>
        <strain evidence="11">cv. DH0086</strain>
    </source>
</reference>
<evidence type="ECO:0000256" key="4">
    <source>
        <dbReference type="ARBA" id="ARBA00022741"/>
    </source>
</evidence>
<dbReference type="InterPro" id="IPR054696">
    <property type="entry name" value="GTP-eEF1A_C"/>
</dbReference>
<dbReference type="Gene3D" id="2.40.30.10">
    <property type="entry name" value="Translation factors"/>
    <property type="match status" value="2"/>
</dbReference>
<evidence type="ECO:0000256" key="2">
    <source>
        <dbReference type="ARBA" id="ARBA00007249"/>
    </source>
</evidence>
<keyword evidence="6" id="KW-0648">Protein biosynthesis</keyword>
<evidence type="ECO:0000256" key="6">
    <source>
        <dbReference type="ARBA" id="ARBA00022917"/>
    </source>
</evidence>
<dbReference type="PANTHER" id="PTHR44830:SF1">
    <property type="entry name" value="TR-TYPE G DOMAIN-CONTAINING PROTEIN"/>
    <property type="match status" value="1"/>
</dbReference>
<feature type="domain" description="Translation elongation factor EFTu-like" evidence="8">
    <location>
        <begin position="94"/>
        <end position="159"/>
    </location>
</feature>
<gene>
    <name evidence="10" type="ORF">A4U43_C05F2330</name>
</gene>
<keyword evidence="5" id="KW-0251">Elongation factor</keyword>
<feature type="domain" description="GTP-eEF1A C-terminal" evidence="9">
    <location>
        <begin position="173"/>
        <end position="273"/>
    </location>
</feature>
<protein>
    <recommendedName>
        <fullName evidence="12">Translation elongation factor EFTu/EF1A C-terminal domain-containing protein</fullName>
    </recommendedName>
</protein>
<dbReference type="SUPFAM" id="SSF52540">
    <property type="entry name" value="P-loop containing nucleoside triphosphate hydrolases"/>
    <property type="match status" value="1"/>
</dbReference>
<evidence type="ECO:0000256" key="3">
    <source>
        <dbReference type="ARBA" id="ARBA00022490"/>
    </source>
</evidence>
<dbReference type="FunFam" id="2.40.30.10:FF:000005">
    <property type="entry name" value="Elongation factor 1-alpha"/>
    <property type="match status" value="1"/>
</dbReference>
<evidence type="ECO:0000256" key="1">
    <source>
        <dbReference type="ARBA" id="ARBA00004496"/>
    </source>
</evidence>
<dbReference type="CDD" id="cd03705">
    <property type="entry name" value="EF1_alpha_III"/>
    <property type="match status" value="1"/>
</dbReference>
<dbReference type="EMBL" id="CM007385">
    <property type="protein sequence ID" value="ONK67654.1"/>
    <property type="molecule type" value="Genomic_DNA"/>
</dbReference>
<dbReference type="Gene3D" id="3.40.50.300">
    <property type="entry name" value="P-loop containing nucleotide triphosphate hydrolases"/>
    <property type="match status" value="1"/>
</dbReference>
<dbReference type="FunFam" id="2.40.30.10:FF:000003">
    <property type="entry name" value="Elongation factor 1-alpha"/>
    <property type="match status" value="1"/>
</dbReference>
<keyword evidence="7" id="KW-0342">GTP-binding</keyword>
<dbReference type="Pfam" id="PF03144">
    <property type="entry name" value="GTP_EFTU_D2"/>
    <property type="match status" value="1"/>
</dbReference>
<dbReference type="InterPro" id="IPR027417">
    <property type="entry name" value="P-loop_NTPase"/>
</dbReference>
<dbReference type="InterPro" id="IPR004161">
    <property type="entry name" value="EFTu-like_2"/>
</dbReference>
<dbReference type="GO" id="GO:0005525">
    <property type="term" value="F:GTP binding"/>
    <property type="evidence" value="ECO:0007669"/>
    <property type="project" value="UniProtKB-KW"/>
</dbReference>
<keyword evidence="4" id="KW-0547">Nucleotide-binding</keyword>